<reference evidence="2" key="1">
    <citation type="journal article" date="2019" name="Int. J. Syst. Evol. Microbiol.">
        <title>The Global Catalogue of Microorganisms (GCM) 10K type strain sequencing project: providing services to taxonomists for standard genome sequencing and annotation.</title>
        <authorList>
            <consortium name="The Broad Institute Genomics Platform"/>
            <consortium name="The Broad Institute Genome Sequencing Center for Infectious Disease"/>
            <person name="Wu L."/>
            <person name="Ma J."/>
        </authorList>
    </citation>
    <scope>NUCLEOTIDE SEQUENCE [LARGE SCALE GENOMIC DNA]</scope>
    <source>
        <strain evidence="2">JCM 17656</strain>
    </source>
</reference>
<comment type="caution">
    <text evidence="1">The sequence shown here is derived from an EMBL/GenBank/DDBJ whole genome shotgun (WGS) entry which is preliminary data.</text>
</comment>
<gene>
    <name evidence="1" type="ORF">GCM10022295_27180</name>
</gene>
<dbReference type="Proteomes" id="UP001500707">
    <property type="component" value="Unassembled WGS sequence"/>
</dbReference>
<evidence type="ECO:0000313" key="2">
    <source>
        <dbReference type="Proteomes" id="UP001500707"/>
    </source>
</evidence>
<organism evidence="1 2">
    <name type="scientific">Streptomyces osmaniensis</name>
    <dbReference type="NCBI Taxonomy" id="593134"/>
    <lineage>
        <taxon>Bacteria</taxon>
        <taxon>Bacillati</taxon>
        <taxon>Actinomycetota</taxon>
        <taxon>Actinomycetes</taxon>
        <taxon>Kitasatosporales</taxon>
        <taxon>Streptomycetaceae</taxon>
        <taxon>Streptomyces</taxon>
    </lineage>
</organism>
<name>A0ABP6VZ87_9ACTN</name>
<sequence>MVDVGTDVASVDGSPCVFSVLDGGGDVVVGGGAEVVPPVAPGGLLVPSVPVAEEVGVEEGDTAGAVGLVAGSGRGLLGSTLCGLPGSKNSATPRPAMANAKPPACCRARVRRRVRTPA</sequence>
<accession>A0ABP6VZ87</accession>
<protein>
    <submittedName>
        <fullName evidence="1">Uncharacterized protein</fullName>
    </submittedName>
</protein>
<evidence type="ECO:0000313" key="1">
    <source>
        <dbReference type="EMBL" id="GAA3543821.1"/>
    </source>
</evidence>
<dbReference type="EMBL" id="BAABCE010000005">
    <property type="protein sequence ID" value="GAA3543821.1"/>
    <property type="molecule type" value="Genomic_DNA"/>
</dbReference>
<keyword evidence="2" id="KW-1185">Reference proteome</keyword>
<proteinExistence type="predicted"/>